<dbReference type="AlphaFoldDB" id="A0A1X4G729"/>
<dbReference type="RefSeq" id="WP_085728073.1">
    <property type="nucleotide sequence ID" value="NZ_NBYN01000042.1"/>
</dbReference>
<accession>A0A1X4G729</accession>
<evidence type="ECO:0000313" key="2">
    <source>
        <dbReference type="Proteomes" id="UP000192997"/>
    </source>
</evidence>
<protein>
    <recommendedName>
        <fullName evidence="3">Glycosyltransferase family 1 protein</fullName>
    </recommendedName>
</protein>
<name>A0A1X4G729_9CYAN</name>
<organism evidence="1 2">
    <name type="scientific">Cylindrospermopsis raciborskii CENA303</name>
    <dbReference type="NCBI Taxonomy" id="1170769"/>
    <lineage>
        <taxon>Bacteria</taxon>
        <taxon>Bacillati</taxon>
        <taxon>Cyanobacteriota</taxon>
        <taxon>Cyanophyceae</taxon>
        <taxon>Nostocales</taxon>
        <taxon>Aphanizomenonaceae</taxon>
        <taxon>Cylindrospermopsis</taxon>
    </lineage>
</organism>
<evidence type="ECO:0008006" key="3">
    <source>
        <dbReference type="Google" id="ProtNLM"/>
    </source>
</evidence>
<dbReference type="Proteomes" id="UP000192997">
    <property type="component" value="Unassembled WGS sequence"/>
</dbReference>
<comment type="caution">
    <text evidence="1">The sequence shown here is derived from an EMBL/GenBank/DDBJ whole genome shotgun (WGS) entry which is preliminary data.</text>
</comment>
<gene>
    <name evidence="1" type="ORF">B7O87_08460</name>
</gene>
<sequence length="396" mass="46353">MIAQTIAQLKHKFNGKVYFLCDPRELDDVGDQFQHLLVCLAEAFQELGISFFANVNYWLESAQEEKYLFNYDPNITFDDCELVILTNIWLSVNHPQLNNLFKPNRGYLTVYLDGEDSDKTYSTRLEFNQFDFIFRTHHNRKLQYGNSKSRNNFYPWAFGLSSRVLREVNIVPDFDHRQKRILVNFRHWKKGHPVRNISSRMFIPQVSKIFSVDNSIDTPYNLTSDPYHKLQWLQTGKRHYPSFYQRLKNSAACACFGGFFVPSWPDNPASLLNRIGKQMLSHLELKSHQIVQWDSWRLWESLAAGCVTFHVDFEKYGVCLPVMPENWRHYIGVDFDNVKATIEKIADQPEILPAIATEGRKWAMENYSPAPTALRFLETIYQKPSQTNHSELTTCP</sequence>
<evidence type="ECO:0000313" key="1">
    <source>
        <dbReference type="EMBL" id="OSO90832.1"/>
    </source>
</evidence>
<proteinExistence type="predicted"/>
<reference evidence="2" key="1">
    <citation type="submission" date="2017-04" db="EMBL/GenBank/DDBJ databases">
        <authorList>
            <person name="Abreu V.A."/>
            <person name="Popin R.V."/>
            <person name="Rigonato J."/>
            <person name="Andreote A.P."/>
            <person name="Schaker P.C."/>
            <person name="Hoff-Risseti C."/>
            <person name="Alvarenga D.O."/>
            <person name="Varani A.M."/>
            <person name="Fiore M.F."/>
        </authorList>
    </citation>
    <scope>NUCLEOTIDE SEQUENCE [LARGE SCALE GENOMIC DNA]</scope>
    <source>
        <strain evidence="2">CENA303</strain>
    </source>
</reference>
<dbReference type="EMBL" id="NBYN01000042">
    <property type="protein sequence ID" value="OSO90832.1"/>
    <property type="molecule type" value="Genomic_DNA"/>
</dbReference>